<accession>A0A919L278</accession>
<protein>
    <submittedName>
        <fullName evidence="1">Uncharacterized protein</fullName>
    </submittedName>
</protein>
<reference evidence="1" key="1">
    <citation type="journal article" date="2014" name="Int. J. Syst. Evol. Microbiol.">
        <title>Complete genome sequence of Corynebacterium casei LMG S-19264T (=DSM 44701T), isolated from a smear-ripened cheese.</title>
        <authorList>
            <consortium name="US DOE Joint Genome Institute (JGI-PGF)"/>
            <person name="Walter F."/>
            <person name="Albersmeier A."/>
            <person name="Kalinowski J."/>
            <person name="Ruckert C."/>
        </authorList>
    </citation>
    <scope>NUCLEOTIDE SEQUENCE</scope>
    <source>
        <strain evidence="1">JCM 4646</strain>
    </source>
</reference>
<dbReference type="AlphaFoldDB" id="A0A919L278"/>
<evidence type="ECO:0000313" key="2">
    <source>
        <dbReference type="Proteomes" id="UP000617734"/>
    </source>
</evidence>
<gene>
    <name evidence="1" type="ORF">GCM10018781_63370</name>
</gene>
<dbReference type="Proteomes" id="UP000617734">
    <property type="component" value="Unassembled WGS sequence"/>
</dbReference>
<sequence>MRGVAWVSSWDSVGVRPCGGADVRPRRHVRAGTLDGGPSVWGPGARECGAARLGTGVNRTAEGAVKGY</sequence>
<keyword evidence="2" id="KW-1185">Reference proteome</keyword>
<proteinExistence type="predicted"/>
<reference evidence="1" key="2">
    <citation type="submission" date="2020-09" db="EMBL/GenBank/DDBJ databases">
        <authorList>
            <person name="Sun Q."/>
            <person name="Ohkuma M."/>
        </authorList>
    </citation>
    <scope>NUCLEOTIDE SEQUENCE</scope>
    <source>
        <strain evidence="1">JCM 4646</strain>
    </source>
</reference>
<organism evidence="1 2">
    <name type="scientific">Kitasatospora indigofera</name>
    <dbReference type="NCBI Taxonomy" id="67307"/>
    <lineage>
        <taxon>Bacteria</taxon>
        <taxon>Bacillati</taxon>
        <taxon>Actinomycetota</taxon>
        <taxon>Actinomycetes</taxon>
        <taxon>Kitasatosporales</taxon>
        <taxon>Streptomycetaceae</taxon>
        <taxon>Kitasatospora</taxon>
    </lineage>
</organism>
<comment type="caution">
    <text evidence="1">The sequence shown here is derived from an EMBL/GenBank/DDBJ whole genome shotgun (WGS) entry which is preliminary data.</text>
</comment>
<dbReference type="EMBL" id="BNBO01000051">
    <property type="protein sequence ID" value="GHH81208.1"/>
    <property type="molecule type" value="Genomic_DNA"/>
</dbReference>
<evidence type="ECO:0000313" key="1">
    <source>
        <dbReference type="EMBL" id="GHH81208.1"/>
    </source>
</evidence>
<name>A0A919L278_9ACTN</name>